<sequence>MNNPQNEGKILTKKQKKNKRRNGKQISPLKEERMNYLFSISSLMTQFHPVTGQHCGLSIRNLAHKYVSRISKTWKRKYCTKCWMPLTYSSFKTQLINGKYFIVTHCYWCHYRRLFYLPEDPNE</sequence>
<dbReference type="VEuPathDB" id="AmoebaDB:EHI_135770"/>
<name>A0A5K1UZM5_ENTHI</name>
<feature type="region of interest" description="Disordered" evidence="1">
    <location>
        <begin position="1"/>
        <end position="27"/>
    </location>
</feature>
<feature type="compositionally biased region" description="Basic residues" evidence="1">
    <location>
        <begin position="11"/>
        <end position="23"/>
    </location>
</feature>
<protein>
    <recommendedName>
        <fullName evidence="4">RNAse P Rpr2/Rpp21 subunit domain containing protein</fullName>
    </recommendedName>
</protein>
<dbReference type="Proteomes" id="UP000078387">
    <property type="component" value="Unassembled WGS sequence"/>
</dbReference>
<dbReference type="InterPro" id="IPR007175">
    <property type="entry name" value="Rpr2/Snm1/Rpp21"/>
</dbReference>
<reference evidence="2 3" key="1">
    <citation type="submission" date="2016-05" db="EMBL/GenBank/DDBJ databases">
        <title>First whole genome sequencing of Entamoeba histolytica HM1:IMSS-clone-6.</title>
        <authorList>
            <person name="Mukherjee Avik.K."/>
            <person name="Izumyama S."/>
            <person name="Nakada-Tsukui K."/>
            <person name="Nozaki T."/>
        </authorList>
    </citation>
    <scope>NUCLEOTIDE SEQUENCE [LARGE SCALE GENOMIC DNA]</scope>
    <source>
        <strain evidence="2 3">HM1:IMSS clone 6</strain>
    </source>
</reference>
<evidence type="ECO:0000313" key="3">
    <source>
        <dbReference type="Proteomes" id="UP000078387"/>
    </source>
</evidence>
<dbReference type="GO" id="GO:0006396">
    <property type="term" value="P:RNA processing"/>
    <property type="evidence" value="ECO:0007669"/>
    <property type="project" value="InterPro"/>
</dbReference>
<dbReference type="VEuPathDB" id="AmoebaDB:EHI7A_036550"/>
<accession>A0A5K1UZM5</accession>
<gene>
    <name evidence="2" type="ORF">CL6EHI_135770</name>
</gene>
<dbReference type="VEuPathDB" id="AmoebaDB:EHI8A_023730"/>
<dbReference type="AlphaFoldDB" id="A0A5K1UZM5"/>
<dbReference type="EMBL" id="BDEQ01000001">
    <property type="protein sequence ID" value="GAT98187.1"/>
    <property type="molecule type" value="Genomic_DNA"/>
</dbReference>
<dbReference type="VEuPathDB" id="AmoebaDB:EHI5A_049290"/>
<evidence type="ECO:0000256" key="1">
    <source>
        <dbReference type="SAM" id="MobiDB-lite"/>
    </source>
</evidence>
<evidence type="ECO:0000313" key="2">
    <source>
        <dbReference type="EMBL" id="GAT98187.1"/>
    </source>
</evidence>
<evidence type="ECO:0008006" key="4">
    <source>
        <dbReference type="Google" id="ProtNLM"/>
    </source>
</evidence>
<dbReference type="VEuPathDB" id="AmoebaDB:KM1_058050"/>
<proteinExistence type="predicted"/>
<comment type="caution">
    <text evidence="2">The sequence shown here is derived from an EMBL/GenBank/DDBJ whole genome shotgun (WGS) entry which is preliminary data.</text>
</comment>
<dbReference type="OMA" id="PTWRIRF"/>
<dbReference type="Pfam" id="PF04032">
    <property type="entry name" value="Rpr2"/>
    <property type="match status" value="1"/>
</dbReference>
<organism evidence="2 3">
    <name type="scientific">Entamoeba histolytica</name>
    <dbReference type="NCBI Taxonomy" id="5759"/>
    <lineage>
        <taxon>Eukaryota</taxon>
        <taxon>Amoebozoa</taxon>
        <taxon>Evosea</taxon>
        <taxon>Archamoebae</taxon>
        <taxon>Mastigamoebida</taxon>
        <taxon>Entamoebidae</taxon>
        <taxon>Entamoeba</taxon>
    </lineage>
</organism>